<dbReference type="InterPro" id="IPR040198">
    <property type="entry name" value="Fido_containing"/>
</dbReference>
<evidence type="ECO:0000256" key="1">
    <source>
        <dbReference type="PIRSR" id="PIRSR640198-1"/>
    </source>
</evidence>
<reference evidence="4 5" key="1">
    <citation type="submission" date="2012-05" db="EMBL/GenBank/DDBJ databases">
        <authorList>
            <person name="Harkins D.M."/>
            <person name="Madupu R."/>
            <person name="Durkin A.S."/>
            <person name="Torralba M."/>
            <person name="Methe B."/>
            <person name="Sutton G.G."/>
            <person name="Nelson K.E."/>
        </authorList>
    </citation>
    <scope>NUCLEOTIDE SEQUENCE [LARGE SCALE GENOMIC DNA]</scope>
    <source>
        <strain evidence="4 5">F0489</strain>
    </source>
</reference>
<evidence type="ECO:0000313" key="4">
    <source>
        <dbReference type="EMBL" id="EJF46151.1"/>
    </source>
</evidence>
<keyword evidence="5" id="KW-1185">Reference proteome</keyword>
<dbReference type="SUPFAM" id="SSF140931">
    <property type="entry name" value="Fic-like"/>
    <property type="match status" value="1"/>
</dbReference>
<dbReference type="InterPro" id="IPR036597">
    <property type="entry name" value="Fido-like_dom_sf"/>
</dbReference>
<evidence type="ECO:0000259" key="3">
    <source>
        <dbReference type="PROSITE" id="PS51459"/>
    </source>
</evidence>
<feature type="binding site" evidence="2">
    <location>
        <begin position="278"/>
        <end position="285"/>
    </location>
    <ligand>
        <name>ATP</name>
        <dbReference type="ChEBI" id="CHEBI:30616"/>
    </ligand>
</feature>
<feature type="active site" evidence="1">
    <location>
        <position position="274"/>
    </location>
</feature>
<name>J0XBX3_9ACTO</name>
<accession>J0XBX3</accession>
<protein>
    <submittedName>
        <fullName evidence="4">Fic/DOC family protein</fullName>
    </submittedName>
</protein>
<dbReference type="RefSeq" id="WP_008730939.1">
    <property type="nucleotide sequence ID" value="NZ_AKFT01000076.1"/>
</dbReference>
<keyword evidence="2" id="KW-0547">Nucleotide-binding</keyword>
<feature type="domain" description="Fido" evidence="3">
    <location>
        <begin position="180"/>
        <end position="336"/>
    </location>
</feature>
<sequence length="446" mass="51163">MKRSIPPPSRESLLRAAKVPIPDLLSDAALGQDPDYHPWEWFTHHEPPAGFTREDWWLAVRLRREQTARPTPFTLRDGTRLTYNLPDRLLRLIEDVSTRARGEVALPEPIANPSTRNRYLISSLTEEAITSSQLEGASTSRMRAKEMLREGRNPQDRSEQMILNNYGAMQEIIALKDEPLSPELIREIHRRVTTGTLDDPADAGRIQRPREERVRIYGTQDQDQILHVPPPAEELPGRMETLCAFANSGSKDDGPYMPPLLRAITLHFMMGHDHYFADGNGRTSRAIFYWSMLHQGFFLTEFLSISRLLAHAPAQYARSFLFTEDDDGDLTYFYLEQARIITRAIDELEAYLARKTAELQGANHLLRNLSLNHRQISLIERFLRDPGSSTTVMAHQTNHDVATQTARTDLQDLERRGYLESTKQGRRVVWFPIPDLAHRLDADRPD</sequence>
<dbReference type="PANTHER" id="PTHR13504:SF38">
    <property type="entry name" value="FIDO DOMAIN-CONTAINING PROTEIN"/>
    <property type="match status" value="1"/>
</dbReference>
<dbReference type="GO" id="GO:0005524">
    <property type="term" value="F:ATP binding"/>
    <property type="evidence" value="ECO:0007669"/>
    <property type="project" value="UniProtKB-KW"/>
</dbReference>
<proteinExistence type="predicted"/>
<keyword evidence="2" id="KW-0067">ATP-binding</keyword>
<comment type="caution">
    <text evidence="4">The sequence shown here is derived from an EMBL/GenBank/DDBJ whole genome shotgun (WGS) entry which is preliminary data.</text>
</comment>
<dbReference type="EMBL" id="AKFT01000076">
    <property type="protein sequence ID" value="EJF46151.1"/>
    <property type="molecule type" value="Genomic_DNA"/>
</dbReference>
<dbReference type="PATRIC" id="fig|1125718.3.peg.1070"/>
<dbReference type="Proteomes" id="UP000002941">
    <property type="component" value="Unassembled WGS sequence"/>
</dbReference>
<evidence type="ECO:0000256" key="2">
    <source>
        <dbReference type="PIRSR" id="PIRSR640198-2"/>
    </source>
</evidence>
<dbReference type="PANTHER" id="PTHR13504">
    <property type="entry name" value="FIDO DOMAIN-CONTAINING PROTEIN DDB_G0283145"/>
    <property type="match status" value="1"/>
</dbReference>
<dbReference type="AlphaFoldDB" id="J0XBX3"/>
<dbReference type="InterPro" id="IPR003812">
    <property type="entry name" value="Fido"/>
</dbReference>
<gene>
    <name evidence="4" type="ORF">HMPREF1318_2681</name>
</gene>
<dbReference type="Gene3D" id="1.10.3290.10">
    <property type="entry name" value="Fido-like domain"/>
    <property type="match status" value="1"/>
</dbReference>
<evidence type="ECO:0000313" key="5">
    <source>
        <dbReference type="Proteomes" id="UP000002941"/>
    </source>
</evidence>
<organism evidence="4 5">
    <name type="scientific">Actinomyces massiliensis F0489</name>
    <dbReference type="NCBI Taxonomy" id="1125718"/>
    <lineage>
        <taxon>Bacteria</taxon>
        <taxon>Bacillati</taxon>
        <taxon>Actinomycetota</taxon>
        <taxon>Actinomycetes</taxon>
        <taxon>Actinomycetales</taxon>
        <taxon>Actinomycetaceae</taxon>
        <taxon>Actinomyces</taxon>
    </lineage>
</organism>
<dbReference type="eggNOG" id="COG3177">
    <property type="taxonomic scope" value="Bacteria"/>
</dbReference>
<dbReference type="Pfam" id="PF02661">
    <property type="entry name" value="Fic"/>
    <property type="match status" value="1"/>
</dbReference>
<dbReference type="PROSITE" id="PS51459">
    <property type="entry name" value="FIDO"/>
    <property type="match status" value="1"/>
</dbReference>